<reference evidence="16" key="1">
    <citation type="submission" date="2011-05" db="EMBL/GenBank/DDBJ databases">
        <authorList>
            <person name="Richards S.R."/>
            <person name="Qu J."/>
            <person name="Jiang H."/>
            <person name="Jhangiani S.N."/>
            <person name="Agravi P."/>
            <person name="Goodspeed R."/>
            <person name="Gross S."/>
            <person name="Mandapat C."/>
            <person name="Jackson L."/>
            <person name="Mathew T."/>
            <person name="Pu L."/>
            <person name="Thornton R."/>
            <person name="Saada N."/>
            <person name="Wilczek-Boney K.B."/>
            <person name="Lee S."/>
            <person name="Kovar C."/>
            <person name="Wu Y."/>
            <person name="Scherer S.E."/>
            <person name="Worley K.C."/>
            <person name="Muzny D.M."/>
            <person name="Gibbs R."/>
        </authorList>
    </citation>
    <scope>NUCLEOTIDE SEQUENCE</scope>
    <source>
        <strain evidence="16">Brora</strain>
    </source>
</reference>
<dbReference type="GO" id="GO:0005829">
    <property type="term" value="C:cytosol"/>
    <property type="evidence" value="ECO:0007669"/>
    <property type="project" value="TreeGrafter"/>
</dbReference>
<keyword evidence="2" id="KW-0723">Serine/threonine-protein kinase</keyword>
<dbReference type="InterPro" id="IPR017441">
    <property type="entry name" value="Protein_kinase_ATP_BS"/>
</dbReference>
<dbReference type="HOGENOM" id="CLU_228006_0_0_1"/>
<comment type="similarity">
    <text evidence="7">Belongs to the protein kinase superfamily. Ser/Thr protein kinase family. GCN2 subfamily.</text>
</comment>
<dbReference type="EC" id="2.7.11.1" evidence="1"/>
<dbReference type="SUPFAM" id="SSF55681">
    <property type="entry name" value="Class II aaRS and biotin synthetases"/>
    <property type="match status" value="1"/>
</dbReference>
<evidence type="ECO:0000259" key="13">
    <source>
        <dbReference type="PROSITE" id="PS50011"/>
    </source>
</evidence>
<feature type="domain" description="Protein kinase" evidence="13">
    <location>
        <begin position="1523"/>
        <end position="1932"/>
    </location>
</feature>
<dbReference type="SUPFAM" id="SSF56112">
    <property type="entry name" value="Protein kinase-like (PK-like)"/>
    <property type="match status" value="5"/>
</dbReference>
<dbReference type="FunFam" id="3.40.50.800:FF:000009">
    <property type="entry name" value="Eukaryotic translation initiation factor 2-alpha kinase"/>
    <property type="match status" value="1"/>
</dbReference>
<feature type="coiled-coil region" evidence="11">
    <location>
        <begin position="1320"/>
        <end position="1347"/>
    </location>
</feature>
<feature type="region of interest" description="Disordered" evidence="12">
    <location>
        <begin position="1184"/>
        <end position="1221"/>
    </location>
</feature>
<dbReference type="SUPFAM" id="SSF54495">
    <property type="entry name" value="UBC-like"/>
    <property type="match status" value="1"/>
</dbReference>
<evidence type="ECO:0000256" key="10">
    <source>
        <dbReference type="PROSITE-ProRule" id="PRU10141"/>
    </source>
</evidence>
<feature type="region of interest" description="Disordered" evidence="12">
    <location>
        <begin position="754"/>
        <end position="775"/>
    </location>
</feature>
<evidence type="ECO:0000256" key="5">
    <source>
        <dbReference type="ARBA" id="ARBA00022777"/>
    </source>
</evidence>
<dbReference type="PANTHER" id="PTHR11042:SF136">
    <property type="entry name" value="EIF-2-ALPHA KINASE GCN2"/>
    <property type="match status" value="1"/>
</dbReference>
<dbReference type="Pfam" id="PF05773">
    <property type="entry name" value="RWD"/>
    <property type="match status" value="1"/>
</dbReference>
<evidence type="ECO:0000259" key="14">
    <source>
        <dbReference type="PROSITE" id="PS50908"/>
    </source>
</evidence>
<sequence length="2577" mass="293312">MNTLRTAIDVGFFKDERRLWSTFKEIVEDLTRKHKQGVILGDLKPENISLDLNEHATIENRGASPSLSYASTTTPVWTNLYTAPEFNSLNYSPKVDVYSLGVIFFEMWFPPLPTEERVRVLNNIRKLDIPMDFEMAKCMPFEATIVCWLLTHHVNSRPTAFDLLAFLNLDPFIPASEYFKSFKNQLKFERKNDVYCTYIGLRFEYLLQKAIIKRILQDTSEPQVSNSTKKRHKRSLIIKTKTLPSDLDEENAEISTACKLREPSETDLPINGQDILRNILTVTKLRMCDETFDIASEARELIQRRMSLVSKQINLHQNAEELCNKVITWKVRKYHKYTAECMLKSAVGSVTVDNANKTTKISVMTKKNTSEIGTCSSTSSDTNLSATEFDTTSEIATCLSTSSVCPSEFASSDCPSEPPISESFHTNSSNSTVFDEADDIEEVCAMGTLRNAIDTGSIDNKYRAWRLFIEIIKVLAHIHQQDGVVGNLNPENIFLYSNDGVKIRNFNLKSTPAAIFACAELYDETRTVERTAYTAPEIIGKKYTEKSDIYSAGKIFHEMFRPPLTTIREFEFLSNMATCDDFGLVGSDIFSAILINCLLSHNVDSRPTSTELLMHLNMFLTASTIADLSVYCKKEEEFPPIKHLSHKISLCSVNEETEYRDSQVQSQSKFEVLNRLGNGGYGQVLKAWNKRDGKVYAVKKIVLDNSNEELNKEITREMKLISQLDHKNVVKYLNSWIETTTAIRTTSETECSSFGSSEAIEKDLQTSNSDSTDDEDPKLIQILVIQMELFEHGSLRDAINMELFEDKDRLWRLFTEIVDGLAHIHQHGIIHRNLTAENIFLDANDHAKIGDFGLSFIKIHLSAPKIISASFSQKADVYKLGIIFFEMCYPPKPTVIERITVLKEIRNSKINLPLDIDKKFAPLLFVLLNHNEDERPSSFRLSSMCVYFSKMLEQGRKCPTKNAADGMMQFFSSNFKDHNLWSLVTPCGYKVDMSSSLTQNETFQERQENELQVLQSVFCEDLQDLRENDVWKVVPRPLELQITLTPQESMSGKRDVHVKVDLHLKCGQFYPEEIPELFLKNARGLSNNTLAELTNELIELGNTLKGEVMILELAQHVQNFLHRHNHPRFNSFYDEMMSNHKKQEEELAKVQQKRLQLQKMKEEKQRKAIEEEIQRKQEALKVAARWRKDSTKLSSSTDENSSSSSPTNVSSPANASKRVRARSIETITSTPLTTQGTPLHRRRQTSVQFIEPAAVISRQCQHSNTAIITFNNKVERIIQRGKCVVHSPCGRVSFIGMDTKRGELVFVSEWVLKWKSTKLKEENTKQIENYIKQVNSIEKELNSLLRLNCNGLVQYLGMKSFVEKDKIIIQILQEFVNGRNLSVSDGAVPLDALKHYTIGVVDSLIYLHQNSVVHRDLKGLILLYLATGNIGGDFVPQIPSSLPTELSDFLKKCLTRDEQERWSADQLENHVFLKPSIENVGNLSTKLNAIDDKQHDEVETRVSDIPLLNVSSVHGQSRLQNEFEVLKWLGKGGFGDVLKVRNKLDGRVYAIKRIVLNQHNKLLNKKITREVKLLSRLNHENVVRYFYSWIETVSVDNTDETTSDTATTEYISPSVSNKNASVKDLDDLEKFAPPKIEGSLEWSVSLEQSQAQCLNESSSSEDDDDEDDYVFGPSFFLHSTSSDGVVFETDEKNENAELKSLNDDSKISVKDETMTTESRKLIQFMYIQMEFCEKSTLRNAIDMGLFQDEPRVWRLFREIVEGLAHIHQQGMIHRDLKPVNIFLDSDDHVKIGDFGLATTDIIAKRQALDSTSTNTDTKTTPEIIASRSDPFDDGTLTGRVGTALYVAPEISSLVKMNYSQRRNNFFEMCYRPLPTAMERVKVLSNIRHLDINLPADFDEDLMLHQAHIIRWLLSHDVDGRPTSLELLQSEYLPPPQMEEAELQEMLRHTINNPQSKSYKHMISALFKQEVTPATDFTYDMDYYKGSFNSRLILAQKFVRNELSKIFQRHGALNVITPLFMPKSSFYENNDLCVTIIDHSGAVVSLPYELKMSFARYIVKNNIINLKRYAISRVFREKKVFGCQPRELFECAFDIVTPSPGSLFADAEVLAVTSEVLNEFPALQHRSYVIQMNHTSLLKAVLIHCGIPDEKHTDVYSIIGDPKAEKCSKFQIQTKLMNLCLSDQSITMLYNFIEVEGNLSKMNSLFQSVTKKRGLAASFAKQGLYDLDLIIKHAEVLGIKPQIVVIPGLVYAINQFSGMFFKVVCELKRKNKKVCFDVIAAGGRYDSLISSTRLATGFNNIKETTQFAVGVSFALEKITSAILEDEEFKPPSAFDVLVCSVGQHIMVKEKAAITRDLWNAGIKAHMIYDSTLSLEEIQSMCRESGISHIVLLKDIESGFARIRWCEKDRFVEKKLSVSEVCDHLQKNLGENSESFPVFLSRSESTKSCVSTDQIQSVNKYCINFFSAEKMALNTRRRYEGQISSHVASALQYIAPKICVQILAIDLNGQVLKTIASHIELDENEAAFNASLSAIIEKHPRHRKYLKEIFDEIHELKFQKKCSVVMLYSLTDNSYKLLI</sequence>
<dbReference type="InterPro" id="IPR050339">
    <property type="entry name" value="CC_SR_Kinase"/>
</dbReference>
<dbReference type="InterPro" id="IPR008271">
    <property type="entry name" value="Ser/Thr_kinase_AS"/>
</dbReference>
<evidence type="ECO:0000256" key="6">
    <source>
        <dbReference type="ARBA" id="ARBA00022840"/>
    </source>
</evidence>
<evidence type="ECO:0000313" key="15">
    <source>
        <dbReference type="EnsemblMetazoa" id="SMAR003330-PA"/>
    </source>
</evidence>
<keyword evidence="3" id="KW-0808">Transferase</keyword>
<dbReference type="GO" id="GO:0004694">
    <property type="term" value="F:eukaryotic translation initiation factor 2alpha kinase activity"/>
    <property type="evidence" value="ECO:0007669"/>
    <property type="project" value="TreeGrafter"/>
</dbReference>
<feature type="domain" description="Protein kinase" evidence="13">
    <location>
        <begin position="670"/>
        <end position="948"/>
    </location>
</feature>
<dbReference type="Pfam" id="PF12745">
    <property type="entry name" value="HGTP_anticodon2"/>
    <property type="match status" value="1"/>
</dbReference>
<evidence type="ECO:0000256" key="3">
    <source>
        <dbReference type="ARBA" id="ARBA00022679"/>
    </source>
</evidence>
<dbReference type="PROSITE" id="PS00107">
    <property type="entry name" value="PROTEIN_KINASE_ATP"/>
    <property type="match status" value="2"/>
</dbReference>
<dbReference type="GO" id="GO:0005524">
    <property type="term" value="F:ATP binding"/>
    <property type="evidence" value="ECO:0007669"/>
    <property type="project" value="UniProtKB-UniRule"/>
</dbReference>
<dbReference type="PROSITE" id="PS00108">
    <property type="entry name" value="PROTEIN_KINASE_ST"/>
    <property type="match status" value="1"/>
</dbReference>
<dbReference type="FunFam" id="3.10.110.10:FF:000057">
    <property type="entry name" value="eukaryotic translation initiation factor 2-alpha kinase 4"/>
    <property type="match status" value="1"/>
</dbReference>
<dbReference type="OMA" id="ERINCAI"/>
<dbReference type="InterPro" id="IPR000719">
    <property type="entry name" value="Prot_kinase_dom"/>
</dbReference>
<dbReference type="Gene3D" id="3.30.930.10">
    <property type="entry name" value="Bira Bifunctional Protein, Domain 2"/>
    <property type="match status" value="1"/>
</dbReference>
<keyword evidence="11" id="KW-0175">Coiled coil</keyword>
<evidence type="ECO:0000256" key="9">
    <source>
        <dbReference type="ARBA" id="ARBA00048679"/>
    </source>
</evidence>
<dbReference type="SMART" id="SM00220">
    <property type="entry name" value="S_TKc"/>
    <property type="match status" value="2"/>
</dbReference>
<feature type="compositionally biased region" description="Low complexity" evidence="12">
    <location>
        <begin position="1192"/>
        <end position="1216"/>
    </location>
</feature>
<dbReference type="PhylomeDB" id="T1IQL0"/>
<protein>
    <recommendedName>
        <fullName evidence="1">non-specific serine/threonine protein kinase</fullName>
        <ecNumber evidence="1">2.7.11.1</ecNumber>
    </recommendedName>
</protein>
<dbReference type="PANTHER" id="PTHR11042">
    <property type="entry name" value="EUKARYOTIC TRANSLATION INITIATION FACTOR 2-ALPHA KINASE EIF2-ALPHA KINASE -RELATED"/>
    <property type="match status" value="1"/>
</dbReference>
<feature type="binding site" evidence="10">
    <location>
        <position position="700"/>
    </location>
    <ligand>
        <name>ATP</name>
        <dbReference type="ChEBI" id="CHEBI:30616"/>
    </ligand>
</feature>
<dbReference type="Gene3D" id="3.40.50.800">
    <property type="entry name" value="Anticodon-binding domain"/>
    <property type="match status" value="1"/>
</dbReference>
<dbReference type="Proteomes" id="UP000014500">
    <property type="component" value="Unassembled WGS sequence"/>
</dbReference>
<dbReference type="Pfam" id="PF13393">
    <property type="entry name" value="tRNA-synt_His"/>
    <property type="match status" value="1"/>
</dbReference>
<dbReference type="Gene3D" id="3.10.110.10">
    <property type="entry name" value="Ubiquitin Conjugating Enzyme"/>
    <property type="match status" value="1"/>
</dbReference>
<dbReference type="eggNOG" id="KOG1035">
    <property type="taxonomic scope" value="Eukaryota"/>
</dbReference>
<feature type="domain" description="Protein kinase" evidence="13">
    <location>
        <begin position="1"/>
        <end position="173"/>
    </location>
</feature>
<keyword evidence="4 10" id="KW-0547">Nucleotide-binding</keyword>
<dbReference type="Gene3D" id="1.10.510.10">
    <property type="entry name" value="Transferase(Phosphotransferase) domain 1"/>
    <property type="match status" value="6"/>
</dbReference>
<organism evidence="15 16">
    <name type="scientific">Strigamia maritima</name>
    <name type="common">European centipede</name>
    <name type="synonym">Geophilus maritimus</name>
    <dbReference type="NCBI Taxonomy" id="126957"/>
    <lineage>
        <taxon>Eukaryota</taxon>
        <taxon>Metazoa</taxon>
        <taxon>Ecdysozoa</taxon>
        <taxon>Arthropoda</taxon>
        <taxon>Myriapoda</taxon>
        <taxon>Chilopoda</taxon>
        <taxon>Pleurostigmophora</taxon>
        <taxon>Geophilomorpha</taxon>
        <taxon>Linotaeniidae</taxon>
        <taxon>Strigamia</taxon>
    </lineage>
</organism>
<evidence type="ECO:0000256" key="7">
    <source>
        <dbReference type="ARBA" id="ARBA00037982"/>
    </source>
</evidence>
<evidence type="ECO:0000256" key="4">
    <source>
        <dbReference type="ARBA" id="ARBA00022741"/>
    </source>
</evidence>
<comment type="catalytic activity">
    <reaction evidence="9">
        <text>L-seryl-[protein] + ATP = O-phospho-L-seryl-[protein] + ADP + H(+)</text>
        <dbReference type="Rhea" id="RHEA:17989"/>
        <dbReference type="Rhea" id="RHEA-COMP:9863"/>
        <dbReference type="Rhea" id="RHEA-COMP:11604"/>
        <dbReference type="ChEBI" id="CHEBI:15378"/>
        <dbReference type="ChEBI" id="CHEBI:29999"/>
        <dbReference type="ChEBI" id="CHEBI:30616"/>
        <dbReference type="ChEBI" id="CHEBI:83421"/>
        <dbReference type="ChEBI" id="CHEBI:456216"/>
        <dbReference type="EC" id="2.7.11.1"/>
    </reaction>
</comment>
<evidence type="ECO:0000256" key="2">
    <source>
        <dbReference type="ARBA" id="ARBA00022527"/>
    </source>
</evidence>
<dbReference type="PROSITE" id="PS50908">
    <property type="entry name" value="RWD"/>
    <property type="match status" value="1"/>
</dbReference>
<dbReference type="GO" id="GO:0007165">
    <property type="term" value="P:signal transduction"/>
    <property type="evidence" value="ECO:0007669"/>
    <property type="project" value="UniProtKB-ARBA"/>
</dbReference>
<dbReference type="GO" id="GO:0005634">
    <property type="term" value="C:nucleus"/>
    <property type="evidence" value="ECO:0007669"/>
    <property type="project" value="TreeGrafter"/>
</dbReference>
<keyword evidence="16" id="KW-1185">Reference proteome</keyword>
<dbReference type="PROSITE" id="PS50011">
    <property type="entry name" value="PROTEIN_KINASE_DOM"/>
    <property type="match status" value="4"/>
</dbReference>
<reference evidence="15" key="2">
    <citation type="submission" date="2015-02" db="UniProtKB">
        <authorList>
            <consortium name="EnsemblMetazoa"/>
        </authorList>
    </citation>
    <scope>IDENTIFICATION</scope>
</reference>
<proteinExistence type="inferred from homology"/>
<evidence type="ECO:0000256" key="12">
    <source>
        <dbReference type="SAM" id="MobiDB-lite"/>
    </source>
</evidence>
<dbReference type="InterPro" id="IPR041715">
    <property type="entry name" value="HisRS-like_core"/>
</dbReference>
<dbReference type="Pfam" id="PF00069">
    <property type="entry name" value="Pkinase"/>
    <property type="match status" value="6"/>
</dbReference>
<dbReference type="InterPro" id="IPR016135">
    <property type="entry name" value="UBQ-conjugating_enzyme/RWD"/>
</dbReference>
<dbReference type="EnsemblMetazoa" id="SMAR003330-RA">
    <property type="protein sequence ID" value="SMAR003330-PA"/>
    <property type="gene ID" value="SMAR003330"/>
</dbReference>
<dbReference type="InterPro" id="IPR045864">
    <property type="entry name" value="aa-tRNA-synth_II/BPL/LPL"/>
</dbReference>
<feature type="domain" description="Protein kinase" evidence="13">
    <location>
        <begin position="336"/>
        <end position="620"/>
    </location>
</feature>
<dbReference type="Gene3D" id="3.30.200.20">
    <property type="entry name" value="Phosphorylase Kinase, domain 1"/>
    <property type="match status" value="2"/>
</dbReference>
<evidence type="ECO:0000313" key="16">
    <source>
        <dbReference type="Proteomes" id="UP000014500"/>
    </source>
</evidence>
<keyword evidence="6 10" id="KW-0067">ATP-binding</keyword>
<dbReference type="InterPro" id="IPR024435">
    <property type="entry name" value="HisRS-related_dom"/>
</dbReference>
<dbReference type="GO" id="GO:1990625">
    <property type="term" value="P:negative regulation of cytoplasmic translational initiation in response to stress"/>
    <property type="evidence" value="ECO:0007669"/>
    <property type="project" value="TreeGrafter"/>
</dbReference>
<dbReference type="InterPro" id="IPR006575">
    <property type="entry name" value="RWD_dom"/>
</dbReference>
<comment type="catalytic activity">
    <reaction evidence="8">
        <text>L-threonyl-[protein] + ATP = O-phospho-L-threonyl-[protein] + ADP + H(+)</text>
        <dbReference type="Rhea" id="RHEA:46608"/>
        <dbReference type="Rhea" id="RHEA-COMP:11060"/>
        <dbReference type="Rhea" id="RHEA-COMP:11605"/>
        <dbReference type="ChEBI" id="CHEBI:15378"/>
        <dbReference type="ChEBI" id="CHEBI:30013"/>
        <dbReference type="ChEBI" id="CHEBI:30616"/>
        <dbReference type="ChEBI" id="CHEBI:61977"/>
        <dbReference type="ChEBI" id="CHEBI:456216"/>
        <dbReference type="EC" id="2.7.11.1"/>
    </reaction>
</comment>
<evidence type="ECO:0000256" key="8">
    <source>
        <dbReference type="ARBA" id="ARBA00047899"/>
    </source>
</evidence>
<dbReference type="InterPro" id="IPR036621">
    <property type="entry name" value="Anticodon-bd_dom_sf"/>
</dbReference>
<dbReference type="CDD" id="cd14046">
    <property type="entry name" value="STKc_EIF2AK4_GCN2_rpt2"/>
    <property type="match status" value="1"/>
</dbReference>
<dbReference type="InterPro" id="IPR011009">
    <property type="entry name" value="Kinase-like_dom_sf"/>
</dbReference>
<name>T1IQL0_STRMM</name>
<dbReference type="CDD" id="cd23823">
    <property type="entry name" value="RWD_GCN2"/>
    <property type="match status" value="1"/>
</dbReference>
<accession>T1IQL0</accession>
<feature type="coiled-coil region" evidence="11">
    <location>
        <begin position="1133"/>
        <end position="1179"/>
    </location>
</feature>
<evidence type="ECO:0000256" key="1">
    <source>
        <dbReference type="ARBA" id="ARBA00012513"/>
    </source>
</evidence>
<dbReference type="STRING" id="126957.T1IQL0"/>
<dbReference type="EMBL" id="JH431312">
    <property type="status" value="NOT_ANNOTATED_CDS"/>
    <property type="molecule type" value="Genomic_DNA"/>
</dbReference>
<evidence type="ECO:0000256" key="11">
    <source>
        <dbReference type="SAM" id="Coils"/>
    </source>
</evidence>
<dbReference type="SMART" id="SM00591">
    <property type="entry name" value="RWD"/>
    <property type="match status" value="1"/>
</dbReference>
<keyword evidence="5" id="KW-0418">Kinase</keyword>
<feature type="domain" description="RWD" evidence="14">
    <location>
        <begin position="1009"/>
        <end position="1124"/>
    </location>
</feature>
<feature type="binding site" evidence="10">
    <location>
        <position position="1552"/>
    </location>
    <ligand>
        <name>ATP</name>
        <dbReference type="ChEBI" id="CHEBI:30616"/>
    </ligand>
</feature>